<evidence type="ECO:0000313" key="2">
    <source>
        <dbReference type="EMBL" id="ROT73236.1"/>
    </source>
</evidence>
<dbReference type="OrthoDB" id="6365992at2759"/>
<evidence type="ECO:0000313" key="3">
    <source>
        <dbReference type="Proteomes" id="UP000283509"/>
    </source>
</evidence>
<reference evidence="2 3" key="2">
    <citation type="submission" date="2019-01" db="EMBL/GenBank/DDBJ databases">
        <title>The decoding of complex shrimp genome reveals the adaptation for benthos swimmer, frequently molting mechanism and breeding impact on genome.</title>
        <authorList>
            <person name="Sun Y."/>
            <person name="Gao Y."/>
            <person name="Yu Y."/>
        </authorList>
    </citation>
    <scope>NUCLEOTIDE SEQUENCE [LARGE SCALE GENOMIC DNA]</scope>
    <source>
        <tissue evidence="2">Muscle</tissue>
    </source>
</reference>
<gene>
    <name evidence="2" type="ORF">C7M84_008342</name>
</gene>
<dbReference type="Proteomes" id="UP000283509">
    <property type="component" value="Unassembled WGS sequence"/>
</dbReference>
<feature type="compositionally biased region" description="Basic and acidic residues" evidence="1">
    <location>
        <begin position="523"/>
        <end position="539"/>
    </location>
</feature>
<reference evidence="2 3" key="1">
    <citation type="submission" date="2018-04" db="EMBL/GenBank/DDBJ databases">
        <authorList>
            <person name="Zhang X."/>
            <person name="Yuan J."/>
            <person name="Li F."/>
            <person name="Xiang J."/>
        </authorList>
    </citation>
    <scope>NUCLEOTIDE SEQUENCE [LARGE SCALE GENOMIC DNA]</scope>
    <source>
        <tissue evidence="2">Muscle</tissue>
    </source>
</reference>
<proteinExistence type="predicted"/>
<dbReference type="EMBL" id="QCYY01002050">
    <property type="protein sequence ID" value="ROT73236.1"/>
    <property type="molecule type" value="Genomic_DNA"/>
</dbReference>
<feature type="compositionally biased region" description="Basic and acidic residues" evidence="1">
    <location>
        <begin position="23"/>
        <end position="45"/>
    </location>
</feature>
<feature type="compositionally biased region" description="Polar residues" evidence="1">
    <location>
        <begin position="309"/>
        <end position="326"/>
    </location>
</feature>
<feature type="compositionally biased region" description="Basic and acidic residues" evidence="1">
    <location>
        <begin position="622"/>
        <end position="643"/>
    </location>
</feature>
<name>A0A3R7PIT2_PENVA</name>
<feature type="region of interest" description="Disordered" evidence="1">
    <location>
        <begin position="503"/>
        <end position="539"/>
    </location>
</feature>
<organism evidence="2 3">
    <name type="scientific">Penaeus vannamei</name>
    <name type="common">Whiteleg shrimp</name>
    <name type="synonym">Litopenaeus vannamei</name>
    <dbReference type="NCBI Taxonomy" id="6689"/>
    <lineage>
        <taxon>Eukaryota</taxon>
        <taxon>Metazoa</taxon>
        <taxon>Ecdysozoa</taxon>
        <taxon>Arthropoda</taxon>
        <taxon>Crustacea</taxon>
        <taxon>Multicrustacea</taxon>
        <taxon>Malacostraca</taxon>
        <taxon>Eumalacostraca</taxon>
        <taxon>Eucarida</taxon>
        <taxon>Decapoda</taxon>
        <taxon>Dendrobranchiata</taxon>
        <taxon>Penaeoidea</taxon>
        <taxon>Penaeidae</taxon>
        <taxon>Penaeus</taxon>
    </lineage>
</organism>
<dbReference type="AlphaFoldDB" id="A0A3R7PIT2"/>
<sequence>MRQYALEVQASTRVVTEFASHSGLREPDLRDLPAASHEQDSRRAPADVPRPASRSEETLMDQLLLELLILDQEEERRRLALQARKRDGGLSLGGVACYVCEEAVDEGKFQSHLFFGAVHCRDCSLAVSSCEKFARARRRGGSESSSAGAPDTADGGAKCSHRALKWSHSPVGFLKKHLKRDLARERTCDIEGSSDLARSVSLYVEKLSSLQSFAPWRSALRKIMEFVISKSSEREREAARGESGISRGDRNLSQDPSKSRRKSCSSSESQSLRTPSVRWESSSSETRGRVAGQEPPEAFAKEFQAEPAPSTTEPEAHASSTASTLEADQHTIEEGHLVPQTVEEELVISEWEGDVINLQVGFPETPYTLVEDLDKNRMLRKSLRTDLDETDIAEGLSPLKVSLEGAGEGSRATSRDDFEKRTPRKSQSVRDTRTGRPTAEESNNKIPGISKASPYTKESEIIIVSASLLGLSGGLSDCPDFVFLEVDAKDIDGKRILRSTSEEEVDVEMVEGTDDKEEDELETETRKMNKEEQQRDERLRKRRRRLKALDEVENDVRRRSMRLKEEKEEEEDLWKAPKGLAEGKEDGEDLSSPPKEYNLRSKRRHRASKDLEECERAWTTVGRRDRDGVAESEGRPRGPEIHRGRSGLLSACRRLLQDPPIFGKVRLEAFP</sequence>
<comment type="caution">
    <text evidence="2">The sequence shown here is derived from an EMBL/GenBank/DDBJ whole genome shotgun (WGS) entry which is preliminary data.</text>
</comment>
<keyword evidence="3" id="KW-1185">Reference proteome</keyword>
<feature type="region of interest" description="Disordered" evidence="1">
    <location>
        <begin position="622"/>
        <end position="646"/>
    </location>
</feature>
<feature type="region of interest" description="Disordered" evidence="1">
    <location>
        <begin position="232"/>
        <end position="326"/>
    </location>
</feature>
<feature type="compositionally biased region" description="Acidic residues" evidence="1">
    <location>
        <begin position="503"/>
        <end position="522"/>
    </location>
</feature>
<feature type="region of interest" description="Disordered" evidence="1">
    <location>
        <begin position="398"/>
        <end position="452"/>
    </location>
</feature>
<protein>
    <submittedName>
        <fullName evidence="2">Uncharacterized protein</fullName>
    </submittedName>
</protein>
<accession>A0A3R7PIT2</accession>
<feature type="region of interest" description="Disordered" evidence="1">
    <location>
        <begin position="19"/>
        <end position="55"/>
    </location>
</feature>
<feature type="compositionally biased region" description="Basic and acidic residues" evidence="1">
    <location>
        <begin position="428"/>
        <end position="443"/>
    </location>
</feature>
<evidence type="ECO:0000256" key="1">
    <source>
        <dbReference type="SAM" id="MobiDB-lite"/>
    </source>
</evidence>
<feature type="region of interest" description="Disordered" evidence="1">
    <location>
        <begin position="563"/>
        <end position="609"/>
    </location>
</feature>